<dbReference type="EMBL" id="LUAW01000027">
    <property type="protein sequence ID" value="KYQ71408.1"/>
    <property type="molecule type" value="Genomic_DNA"/>
</dbReference>
<sequence>MFMEKEKLFKLLRLRVPHSYASLSSGEHGRNTFFKESVDLLENFSNFFEDIRSHRNPVLEKFLNTHNGGHEFDQDTFLYFSKLVADTLIYPDSGYMFSQMTTSAELMERVRNIQNASAHSLHLDESDPYAHSSPNLQKVSRRRSDTSFPLSQIEALKEWIKENQKSISWNVEVESRPNLFEHNYLCTEFDSLISQNLELNVLCLDINLKNSFNSPEHEFIRINLDYITKIQTYLNRFPDFLNGLFKWESDHQHGLNLHCILFFKGKKKLSSKKIIEKLTDSISRDKFDSGVAITNWLNLSKQITKHDFTKISYHQTEQIHQFKYWILGYYAYIDYIIKLDYRNNAGNVPLNGEFLRLDEFVYYDPLLAYQSNIEQWKKRIEGKNPEKIWQYQDLPIAAVERIEIAQLMYQEYACIDTNFKGLVEVGVRLEIFIENVLVSFGSFFDFPRQFSESNLLTEDEWSRSVTPCCQQYFSLIDEYEAVQLFLGYNENSALSLNIKVDHFGISNFFLKNKMDDKFNLDLTKIFELNRAIAAFRDRYIENSVHHGRLKNRISSKHLEMNKKTAIETQYKICARRYATAIDYLNAILVQDLVVYRIQFILDVEGWGTIPQEEFSKLFTSFIRFGKRAQPLSKCVGYLGCWSLNIQKKSIADVLFFFPRSKLTQVDSIARSIIDYWHNFLTNHFESKSKKDPQNVYSNTESIAVFSSQREFNSKFVVFNVRDKKKQNLFKQTVIKYLSYNEIFQPRPEVPIRKVLIKGSTVNVEKGNNPKN</sequence>
<evidence type="ECO:0000313" key="1">
    <source>
        <dbReference type="EMBL" id="KYQ71408.1"/>
    </source>
</evidence>
<reference evidence="1 2" key="1">
    <citation type="submission" date="2016-03" db="EMBL/GenBank/DDBJ databases">
        <title>Acinetobacter genomospecies 28 strain ANC 4149.</title>
        <authorList>
            <person name="Radolfova-Krizova L."/>
            <person name="Nemec A."/>
        </authorList>
    </citation>
    <scope>NUCLEOTIDE SEQUENCE [LARGE SCALE GENOMIC DNA]</scope>
    <source>
        <strain evidence="1 2">ANC 4149</strain>
    </source>
</reference>
<dbReference type="AlphaFoldDB" id="A0A151Y050"/>
<accession>A0A151Y050</accession>
<proteinExistence type="predicted"/>
<dbReference type="Proteomes" id="UP000076276">
    <property type="component" value="Unassembled WGS sequence"/>
</dbReference>
<keyword evidence="2" id="KW-1185">Reference proteome</keyword>
<gene>
    <name evidence="1" type="ORF">AZH43_14740</name>
</gene>
<dbReference type="OrthoDB" id="6710331at2"/>
<protein>
    <submittedName>
        <fullName evidence="1">Uncharacterized protein</fullName>
    </submittedName>
</protein>
<organism evidence="1 2">
    <name type="scientific">Acinetobacter pragensis</name>
    <dbReference type="NCBI Taxonomy" id="1806892"/>
    <lineage>
        <taxon>Bacteria</taxon>
        <taxon>Pseudomonadati</taxon>
        <taxon>Pseudomonadota</taxon>
        <taxon>Gammaproteobacteria</taxon>
        <taxon>Moraxellales</taxon>
        <taxon>Moraxellaceae</taxon>
        <taxon>Acinetobacter</taxon>
    </lineage>
</organism>
<comment type="caution">
    <text evidence="1">The sequence shown here is derived from an EMBL/GenBank/DDBJ whole genome shotgun (WGS) entry which is preliminary data.</text>
</comment>
<evidence type="ECO:0000313" key="2">
    <source>
        <dbReference type="Proteomes" id="UP000076276"/>
    </source>
</evidence>
<name>A0A151Y050_9GAMM</name>